<evidence type="ECO:0000259" key="2">
    <source>
        <dbReference type="Pfam" id="PF00582"/>
    </source>
</evidence>
<comment type="caution">
    <text evidence="3">The sequence shown here is derived from an EMBL/GenBank/DDBJ whole genome shotgun (WGS) entry which is preliminary data.</text>
</comment>
<organism evidence="3 4">
    <name type="scientific">Brevibacterium ravenspurgense</name>
    <dbReference type="NCBI Taxonomy" id="479117"/>
    <lineage>
        <taxon>Bacteria</taxon>
        <taxon>Bacillati</taxon>
        <taxon>Actinomycetota</taxon>
        <taxon>Actinomycetes</taxon>
        <taxon>Micrococcales</taxon>
        <taxon>Brevibacteriaceae</taxon>
        <taxon>Brevibacterium</taxon>
    </lineage>
</organism>
<gene>
    <name evidence="3" type="ORF">CYJ40_02890</name>
</gene>
<dbReference type="InterPro" id="IPR006015">
    <property type="entry name" value="Universal_stress_UspA"/>
</dbReference>
<dbReference type="PANTHER" id="PTHR46268:SF6">
    <property type="entry name" value="UNIVERSAL STRESS PROTEIN UP12"/>
    <property type="match status" value="1"/>
</dbReference>
<dbReference type="EMBL" id="PKGO01000002">
    <property type="protein sequence ID" value="PKY71018.1"/>
    <property type="molecule type" value="Genomic_DNA"/>
</dbReference>
<name>A0A2I1IIT4_9MICO</name>
<protein>
    <recommendedName>
        <fullName evidence="2">UspA domain-containing protein</fullName>
    </recommendedName>
</protein>
<proteinExistence type="inferred from homology"/>
<dbReference type="Proteomes" id="UP000242755">
    <property type="component" value="Unassembled WGS sequence"/>
</dbReference>
<dbReference type="InterPro" id="IPR014729">
    <property type="entry name" value="Rossmann-like_a/b/a_fold"/>
</dbReference>
<dbReference type="Pfam" id="PF00582">
    <property type="entry name" value="Usp"/>
    <property type="match status" value="1"/>
</dbReference>
<dbReference type="STRING" id="1176165.GCA_001584405_00135"/>
<evidence type="ECO:0000313" key="4">
    <source>
        <dbReference type="Proteomes" id="UP000242755"/>
    </source>
</evidence>
<dbReference type="InterPro" id="IPR006016">
    <property type="entry name" value="UspA"/>
</dbReference>
<accession>A0A2I1IIT4</accession>
<reference evidence="3 4" key="1">
    <citation type="submission" date="2017-12" db="EMBL/GenBank/DDBJ databases">
        <title>Phylogenetic diversity of female urinary microbiome.</title>
        <authorList>
            <person name="Thomas-White K."/>
            <person name="Wolfe A.J."/>
        </authorList>
    </citation>
    <scope>NUCLEOTIDE SEQUENCE [LARGE SCALE GENOMIC DNA]</scope>
    <source>
        <strain evidence="3 4">UMB0426</strain>
    </source>
</reference>
<dbReference type="SUPFAM" id="SSF52402">
    <property type="entry name" value="Adenine nucleotide alpha hydrolases-like"/>
    <property type="match status" value="2"/>
</dbReference>
<comment type="similarity">
    <text evidence="1">Belongs to the universal stress protein A family.</text>
</comment>
<feature type="domain" description="UspA" evidence="2">
    <location>
        <begin position="52"/>
        <end position="188"/>
    </location>
</feature>
<evidence type="ECO:0000313" key="3">
    <source>
        <dbReference type="EMBL" id="PKY71018.1"/>
    </source>
</evidence>
<evidence type="ECO:0000256" key="1">
    <source>
        <dbReference type="ARBA" id="ARBA00008791"/>
    </source>
</evidence>
<dbReference type="PRINTS" id="PR01438">
    <property type="entry name" value="UNVRSLSTRESS"/>
</dbReference>
<sequence>MRPHPAPGWQARRRGNALSASCAVGECGPGYSRVQERQTFYRECYVKISGDVVVGIDGSGSSRKAAQFAVDNFAQDAPIDLVTVIKTERPAGDYEHNLPGTFSTVGTPEQREKGEDAIERVMSKLDIPDGASVKSRVLFGDPAEELDKCGMDAGLLVIGHHGSDQPVAGRIGTVSRGLPGHALCPVLIHRPVDDSEDSEDGRDERPVIVGMDTSEYSAVAALDAAEFAQRAGVPLQVVVATGTLENSDRANSQVDFDLTWLRSEFRDLKASAKFVESSNPVEALAEASADAQLLCIGKRGVNLFHGMAVQLGRAAAGLVTEARSSLLLSTFRDDPRLASRRIIN</sequence>
<dbReference type="AlphaFoldDB" id="A0A2I1IIT4"/>
<dbReference type="PANTHER" id="PTHR46268">
    <property type="entry name" value="STRESS RESPONSE PROTEIN NHAX"/>
    <property type="match status" value="1"/>
</dbReference>
<dbReference type="Gene3D" id="3.40.50.620">
    <property type="entry name" value="HUPs"/>
    <property type="match status" value="2"/>
</dbReference>